<dbReference type="Proteomes" id="UP000694523">
    <property type="component" value="Unplaced"/>
</dbReference>
<evidence type="ECO:0000256" key="2">
    <source>
        <dbReference type="ARBA" id="ARBA00022840"/>
    </source>
</evidence>
<sequence>VTESESLSDDDMSTDGDSDHQQREPMSPCFSTYIPLMRLVQSVHHTKKRTEGVLKEGWLLHHTNTDSLRKRHYWILDWNTITLYQNESSEICLSEVLLVRGPSLDLSISPYSSSSSSSSSSSNSNEGPSWESVIRQALMPVQSSATANQQGQGDSMYQIFTNEVLGSGQFGVVYGGTHRKSGRSVAIKVIDKSRFPTKQERQLRNEGSILQSLSHMGVVLLEGMFETPDYVFVVMEKLHGDMLEMVLSSEKGRLPERITRFLVIQILEALRYLHLKHIAHCDLKPENVLLASSDPLPQVKLCDFGFARIIGEKSFRRSVVGTPAYLAPEVVSCGGYNRALDMWSVGVILYVSLSGTFPFNEDEDIKQQITNAAFMYPRQTWASISLQAVSLINNLLQVSVRRRYSVGKALGHCWLQDFDLWFDLREFEQRMGCRYLTHQSDDEHWREYARERSMELPSYLLRDIDITSPLKV</sequence>
<dbReference type="GO" id="GO:0007200">
    <property type="term" value="P:phospholipase C-activating G protein-coupled receptor signaling pathway"/>
    <property type="evidence" value="ECO:0007669"/>
    <property type="project" value="TreeGrafter"/>
</dbReference>
<feature type="compositionally biased region" description="Acidic residues" evidence="5">
    <location>
        <begin position="1"/>
        <end position="16"/>
    </location>
</feature>
<keyword evidence="8" id="KW-1185">Reference proteome</keyword>
<dbReference type="PANTHER" id="PTHR22968:SF25">
    <property type="entry name" value="PROTEIN KINASE C"/>
    <property type="match status" value="1"/>
</dbReference>
<organism evidence="7 8">
    <name type="scientific">Neogobius melanostomus</name>
    <name type="common">round goby</name>
    <dbReference type="NCBI Taxonomy" id="47308"/>
    <lineage>
        <taxon>Eukaryota</taxon>
        <taxon>Metazoa</taxon>
        <taxon>Chordata</taxon>
        <taxon>Craniata</taxon>
        <taxon>Vertebrata</taxon>
        <taxon>Euteleostomi</taxon>
        <taxon>Actinopterygii</taxon>
        <taxon>Neopterygii</taxon>
        <taxon>Teleostei</taxon>
        <taxon>Neoteleostei</taxon>
        <taxon>Acanthomorphata</taxon>
        <taxon>Gobiaria</taxon>
        <taxon>Gobiiformes</taxon>
        <taxon>Gobioidei</taxon>
        <taxon>Gobiidae</taxon>
        <taxon>Benthophilinae</taxon>
        <taxon>Neogobiini</taxon>
        <taxon>Neogobius</taxon>
    </lineage>
</organism>
<reference evidence="7" key="2">
    <citation type="submission" date="2025-09" db="UniProtKB">
        <authorList>
            <consortium name="Ensembl"/>
        </authorList>
    </citation>
    <scope>IDENTIFICATION</scope>
</reference>
<reference evidence="7" key="1">
    <citation type="submission" date="2025-08" db="UniProtKB">
        <authorList>
            <consortium name="Ensembl"/>
        </authorList>
    </citation>
    <scope>IDENTIFICATION</scope>
</reference>
<dbReference type="AlphaFoldDB" id="A0A8C6UVG7"/>
<dbReference type="Ensembl" id="ENSNMLT00000045771.1">
    <property type="protein sequence ID" value="ENSNMLP00000041169.1"/>
    <property type="gene ID" value="ENSNMLG00000025217.1"/>
</dbReference>
<dbReference type="GO" id="GO:0008270">
    <property type="term" value="F:zinc ion binding"/>
    <property type="evidence" value="ECO:0007669"/>
    <property type="project" value="UniProtKB-KW"/>
</dbReference>
<dbReference type="GO" id="GO:0035556">
    <property type="term" value="P:intracellular signal transduction"/>
    <property type="evidence" value="ECO:0007669"/>
    <property type="project" value="TreeGrafter"/>
</dbReference>
<dbReference type="GO" id="GO:0005829">
    <property type="term" value="C:cytosol"/>
    <property type="evidence" value="ECO:0007669"/>
    <property type="project" value="TreeGrafter"/>
</dbReference>
<accession>A0A8C6UVG7</accession>
<evidence type="ECO:0000256" key="1">
    <source>
        <dbReference type="ARBA" id="ARBA00022741"/>
    </source>
</evidence>
<name>A0A8C6UVG7_9GOBI</name>
<dbReference type="Gene3D" id="1.10.510.10">
    <property type="entry name" value="Transferase(Phosphotransferase) domain 1"/>
    <property type="match status" value="1"/>
</dbReference>
<keyword evidence="1 3" id="KW-0547">Nucleotide-binding</keyword>
<dbReference type="FunFam" id="1.10.510.10:FF:001159">
    <property type="entry name" value="Protein kinase D4"/>
    <property type="match status" value="1"/>
</dbReference>
<feature type="binding site" evidence="3">
    <location>
        <position position="188"/>
    </location>
    <ligand>
        <name>ATP</name>
        <dbReference type="ChEBI" id="CHEBI:30616"/>
    </ligand>
</feature>
<comment type="similarity">
    <text evidence="4">Belongs to the protein kinase superfamily.</text>
</comment>
<dbReference type="Pfam" id="PF00069">
    <property type="entry name" value="Pkinase"/>
    <property type="match status" value="1"/>
</dbReference>
<dbReference type="InterPro" id="IPR011009">
    <property type="entry name" value="Kinase-like_dom_sf"/>
</dbReference>
<keyword evidence="2 3" id="KW-0067">ATP-binding</keyword>
<dbReference type="SMART" id="SM00220">
    <property type="entry name" value="S_TKc"/>
    <property type="match status" value="1"/>
</dbReference>
<protein>
    <submittedName>
        <fullName evidence="7">Protein kinase D4</fullName>
    </submittedName>
</protein>
<keyword evidence="4" id="KW-0808">Transferase</keyword>
<dbReference type="PROSITE" id="PS00107">
    <property type="entry name" value="PROTEIN_KINASE_ATP"/>
    <property type="match status" value="1"/>
</dbReference>
<proteinExistence type="inferred from homology"/>
<keyword evidence="4" id="KW-0723">Serine/threonine-protein kinase</keyword>
<evidence type="ECO:0000256" key="5">
    <source>
        <dbReference type="SAM" id="MobiDB-lite"/>
    </source>
</evidence>
<dbReference type="InterPro" id="IPR011993">
    <property type="entry name" value="PH-like_dom_sf"/>
</dbReference>
<dbReference type="PROSITE" id="PS00108">
    <property type="entry name" value="PROTEIN_KINASE_ST"/>
    <property type="match status" value="1"/>
</dbReference>
<dbReference type="Gene3D" id="2.30.29.30">
    <property type="entry name" value="Pleckstrin-homology domain (PH domain)/Phosphotyrosine-binding domain (PTB)"/>
    <property type="match status" value="1"/>
</dbReference>
<dbReference type="InterPro" id="IPR017441">
    <property type="entry name" value="Protein_kinase_ATP_BS"/>
</dbReference>
<dbReference type="PANTHER" id="PTHR22968">
    <property type="entry name" value="PROTEIN KINASE C, MU"/>
    <property type="match status" value="1"/>
</dbReference>
<dbReference type="InterPro" id="IPR000719">
    <property type="entry name" value="Prot_kinase_dom"/>
</dbReference>
<evidence type="ECO:0000259" key="6">
    <source>
        <dbReference type="PROSITE" id="PS50011"/>
    </source>
</evidence>
<dbReference type="SUPFAM" id="SSF50729">
    <property type="entry name" value="PH domain-like"/>
    <property type="match status" value="1"/>
</dbReference>
<evidence type="ECO:0000313" key="7">
    <source>
        <dbReference type="Ensembl" id="ENSNMLP00000041169.1"/>
    </source>
</evidence>
<dbReference type="SUPFAM" id="SSF56112">
    <property type="entry name" value="Protein kinase-like (PK-like)"/>
    <property type="match status" value="1"/>
</dbReference>
<feature type="region of interest" description="Disordered" evidence="5">
    <location>
        <begin position="1"/>
        <end position="26"/>
    </location>
</feature>
<dbReference type="GO" id="GO:0004697">
    <property type="term" value="F:diacylglycerol-dependent serine/threonine kinase activity"/>
    <property type="evidence" value="ECO:0007669"/>
    <property type="project" value="UniProtKB-EC"/>
</dbReference>
<dbReference type="InterPro" id="IPR008271">
    <property type="entry name" value="Ser/Thr_kinase_AS"/>
</dbReference>
<dbReference type="PROSITE" id="PS50011">
    <property type="entry name" value="PROTEIN_KINASE_DOM"/>
    <property type="match status" value="1"/>
</dbReference>
<evidence type="ECO:0000256" key="4">
    <source>
        <dbReference type="RuleBase" id="RU000304"/>
    </source>
</evidence>
<feature type="domain" description="Protein kinase" evidence="6">
    <location>
        <begin position="159"/>
        <end position="415"/>
    </location>
</feature>
<feature type="region of interest" description="Disordered" evidence="5">
    <location>
        <begin position="110"/>
        <end position="129"/>
    </location>
</feature>
<dbReference type="CDD" id="cd14082">
    <property type="entry name" value="STKc_PKD"/>
    <property type="match status" value="1"/>
</dbReference>
<evidence type="ECO:0000256" key="3">
    <source>
        <dbReference type="PROSITE-ProRule" id="PRU10141"/>
    </source>
</evidence>
<evidence type="ECO:0000313" key="8">
    <source>
        <dbReference type="Proteomes" id="UP000694523"/>
    </source>
</evidence>
<dbReference type="GO" id="GO:0005524">
    <property type="term" value="F:ATP binding"/>
    <property type="evidence" value="ECO:0007669"/>
    <property type="project" value="UniProtKB-UniRule"/>
</dbReference>
<keyword evidence="4" id="KW-0418">Kinase</keyword>